<accession>A0ABP8Q250</accession>
<dbReference type="InterPro" id="IPR039422">
    <property type="entry name" value="MarR/SlyA-like"/>
</dbReference>
<dbReference type="Pfam" id="PF12802">
    <property type="entry name" value="MarR_2"/>
    <property type="match status" value="1"/>
</dbReference>
<dbReference type="PANTHER" id="PTHR33164:SF44">
    <property type="entry name" value="TRANSCRIPTIONAL REGULATORY PROTEIN"/>
    <property type="match status" value="1"/>
</dbReference>
<dbReference type="PANTHER" id="PTHR33164">
    <property type="entry name" value="TRANSCRIPTIONAL REGULATOR, MARR FAMILY"/>
    <property type="match status" value="1"/>
</dbReference>
<feature type="domain" description="HTH marR-type" evidence="1">
    <location>
        <begin position="7"/>
        <end position="142"/>
    </location>
</feature>
<reference evidence="3" key="1">
    <citation type="journal article" date="2019" name="Int. J. Syst. Evol. Microbiol.">
        <title>The Global Catalogue of Microorganisms (GCM) 10K type strain sequencing project: providing services to taxonomists for standard genome sequencing and annotation.</title>
        <authorList>
            <consortium name="The Broad Institute Genomics Platform"/>
            <consortium name="The Broad Institute Genome Sequencing Center for Infectious Disease"/>
            <person name="Wu L."/>
            <person name="Ma J."/>
        </authorList>
    </citation>
    <scope>NUCLEOTIDE SEQUENCE [LARGE SCALE GENOMIC DNA]</scope>
    <source>
        <strain evidence="3">JCM 32226</strain>
    </source>
</reference>
<evidence type="ECO:0000259" key="1">
    <source>
        <dbReference type="PROSITE" id="PS50995"/>
    </source>
</evidence>
<evidence type="ECO:0000313" key="3">
    <source>
        <dbReference type="Proteomes" id="UP001501321"/>
    </source>
</evidence>
<organism evidence="2 3">
    <name type="scientific">Pseudaeromonas paramecii</name>
    <dbReference type="NCBI Taxonomy" id="2138166"/>
    <lineage>
        <taxon>Bacteria</taxon>
        <taxon>Pseudomonadati</taxon>
        <taxon>Pseudomonadota</taxon>
        <taxon>Gammaproteobacteria</taxon>
        <taxon>Aeromonadales</taxon>
        <taxon>Aeromonadaceae</taxon>
        <taxon>Pseudaeromonas</taxon>
    </lineage>
</organism>
<dbReference type="InterPro" id="IPR036390">
    <property type="entry name" value="WH_DNA-bd_sf"/>
</dbReference>
<gene>
    <name evidence="2" type="ORF">GCM10023095_09430</name>
</gene>
<dbReference type="EMBL" id="BAABFC010000007">
    <property type="protein sequence ID" value="GAA4495721.1"/>
    <property type="molecule type" value="Genomic_DNA"/>
</dbReference>
<dbReference type="Proteomes" id="UP001501321">
    <property type="component" value="Unassembled WGS sequence"/>
</dbReference>
<sequence>MIDPQEQATLNQALELFHFAFRAFTLGPDAVLAEQGLQRVHHRILYFVGRYPDLSINDLLGILSVSKQALNAPLRRLLELNLIQASQDPQDRRIKRLQLTETGHQLEQRLSGSQRELMARVFAHHGAPSEAAWREIMGTIADWQLPAVRRAPTPRAE</sequence>
<evidence type="ECO:0000313" key="2">
    <source>
        <dbReference type="EMBL" id="GAA4495721.1"/>
    </source>
</evidence>
<dbReference type="InterPro" id="IPR000835">
    <property type="entry name" value="HTH_MarR-typ"/>
</dbReference>
<protein>
    <submittedName>
        <fullName evidence="2">MarR family winged helix-turn-helix transcriptional regulator</fullName>
    </submittedName>
</protein>
<dbReference type="SUPFAM" id="SSF46785">
    <property type="entry name" value="Winged helix' DNA-binding domain"/>
    <property type="match status" value="1"/>
</dbReference>
<dbReference type="RefSeq" id="WP_345010584.1">
    <property type="nucleotide sequence ID" value="NZ_BAABFC010000007.1"/>
</dbReference>
<dbReference type="SMART" id="SM00347">
    <property type="entry name" value="HTH_MARR"/>
    <property type="match status" value="1"/>
</dbReference>
<keyword evidence="3" id="KW-1185">Reference proteome</keyword>
<comment type="caution">
    <text evidence="2">The sequence shown here is derived from an EMBL/GenBank/DDBJ whole genome shotgun (WGS) entry which is preliminary data.</text>
</comment>
<dbReference type="PROSITE" id="PS50995">
    <property type="entry name" value="HTH_MARR_2"/>
    <property type="match status" value="1"/>
</dbReference>
<dbReference type="Gene3D" id="1.10.10.10">
    <property type="entry name" value="Winged helix-like DNA-binding domain superfamily/Winged helix DNA-binding domain"/>
    <property type="match status" value="1"/>
</dbReference>
<dbReference type="InterPro" id="IPR036388">
    <property type="entry name" value="WH-like_DNA-bd_sf"/>
</dbReference>
<name>A0ABP8Q250_9GAMM</name>
<proteinExistence type="predicted"/>